<evidence type="ECO:0000313" key="2">
    <source>
        <dbReference type="Proteomes" id="UP001596413"/>
    </source>
</evidence>
<dbReference type="Proteomes" id="UP001596413">
    <property type="component" value="Unassembled WGS sequence"/>
</dbReference>
<keyword evidence="2" id="KW-1185">Reference proteome</keyword>
<proteinExistence type="predicted"/>
<accession>A0ABW2GIM3</accession>
<protein>
    <submittedName>
        <fullName evidence="1">Uncharacterized protein</fullName>
    </submittedName>
</protein>
<evidence type="ECO:0000313" key="1">
    <source>
        <dbReference type="EMBL" id="MFC7220599.1"/>
    </source>
</evidence>
<comment type="caution">
    <text evidence="1">The sequence shown here is derived from an EMBL/GenBank/DDBJ whole genome shotgun (WGS) entry which is preliminary data.</text>
</comment>
<sequence>MAKRVLLLGRTLDVVDEAGLQVPGVDVLVGTGVADVRDAFAEGAVDHVVMGAGLPLDARLDVVREIFEASGTTTVHLKDSASGPEGFLPFVRAVLDGLEEWPPEVATS</sequence>
<dbReference type="RefSeq" id="WP_386417376.1">
    <property type="nucleotide sequence ID" value="NZ_JBHSZO010000037.1"/>
</dbReference>
<name>A0ABW2GIM3_9ACTN</name>
<dbReference type="EMBL" id="JBHSZO010000037">
    <property type="protein sequence ID" value="MFC7220599.1"/>
    <property type="molecule type" value="Genomic_DNA"/>
</dbReference>
<reference evidence="2" key="1">
    <citation type="journal article" date="2019" name="Int. J. Syst. Evol. Microbiol.">
        <title>The Global Catalogue of Microorganisms (GCM) 10K type strain sequencing project: providing services to taxonomists for standard genome sequencing and annotation.</title>
        <authorList>
            <consortium name="The Broad Institute Genomics Platform"/>
            <consortium name="The Broad Institute Genome Sequencing Center for Infectious Disease"/>
            <person name="Wu L."/>
            <person name="Ma J."/>
        </authorList>
    </citation>
    <scope>NUCLEOTIDE SEQUENCE [LARGE SCALE GENOMIC DNA]</scope>
    <source>
        <strain evidence="2">CGMCC 1.13681</strain>
    </source>
</reference>
<gene>
    <name evidence="1" type="ORF">ACFQLX_20910</name>
</gene>
<organism evidence="1 2">
    <name type="scientific">Streptomyces polyrhachis</name>
    <dbReference type="NCBI Taxonomy" id="1282885"/>
    <lineage>
        <taxon>Bacteria</taxon>
        <taxon>Bacillati</taxon>
        <taxon>Actinomycetota</taxon>
        <taxon>Actinomycetes</taxon>
        <taxon>Kitasatosporales</taxon>
        <taxon>Streptomycetaceae</taxon>
        <taxon>Streptomyces</taxon>
    </lineage>
</organism>